<proteinExistence type="inferred from homology"/>
<evidence type="ECO:0000256" key="2">
    <source>
        <dbReference type="ARBA" id="ARBA00008163"/>
    </source>
</evidence>
<dbReference type="AlphaFoldDB" id="A0A839HN19"/>
<dbReference type="RefSeq" id="WP_182665164.1">
    <property type="nucleotide sequence ID" value="NZ_JACIVI010000005.1"/>
</dbReference>
<comment type="subcellular location">
    <subcellularLocation>
        <location evidence="1">Cell outer membrane</location>
        <topology evidence="1">Multi-pass membrane protein</topology>
    </subcellularLocation>
</comment>
<keyword evidence="10" id="KW-1185">Reference proteome</keyword>
<comment type="caution">
    <text evidence="9">The sequence shown here is derived from an EMBL/GenBank/DDBJ whole genome shotgun (WGS) entry which is preliminary data.</text>
</comment>
<feature type="chain" id="PRO_5032434982" evidence="8">
    <location>
        <begin position="29"/>
        <end position="426"/>
    </location>
</feature>
<evidence type="ECO:0000313" key="9">
    <source>
        <dbReference type="EMBL" id="MBB1162832.1"/>
    </source>
</evidence>
<name>A0A839HN19_9BURK</name>
<dbReference type="Pfam" id="PF03349">
    <property type="entry name" value="Toluene_X"/>
    <property type="match status" value="1"/>
</dbReference>
<evidence type="ECO:0000256" key="7">
    <source>
        <dbReference type="ARBA" id="ARBA00023237"/>
    </source>
</evidence>
<sequence>MTSSALRPLLPALPALLGLALLPGTAQATNGYFAHGYGARNQALAGAGIAFPEDALALVVNPAGITRLGARTDLGLTVFLPKYASRIDGSANPAANGHYEGSGKRAFFVPEFGLVRPISEQLQFGLAVFGNGGLNSEYRRNPFQNDVPPGGPVLGTAGVNLEQLFITPTVAWRLSERASVAVGLNVAYQRFEATGLGLFGSFSQSPQHLSDRGTDTDLGAGLRLGWQAELAPGWVLGATWSSKIRTRFEKYRGLFSDSGRLDVPENYGLGLAWTPRADWTVALDVQRILYSEVHAIGNSAASLFAGQPLGSADGPGFGWRDQTIVKLGVAHRVDEQLTLRAGASHARQPVPRGETFFNILAPAVVQTHLSFGASLKTGGGEWSAFYTQAFRHTVKGQGSIPPAFGGGEADVQLREHIVGLAYSWAW</sequence>
<evidence type="ECO:0000313" key="10">
    <source>
        <dbReference type="Proteomes" id="UP000586093"/>
    </source>
</evidence>
<dbReference type="PANTHER" id="PTHR35093:SF8">
    <property type="entry name" value="OUTER MEMBRANE PROTEIN NMB0088-RELATED"/>
    <property type="match status" value="1"/>
</dbReference>
<protein>
    <submittedName>
        <fullName evidence="9">Outer membrane protein transport protein</fullName>
    </submittedName>
</protein>
<dbReference type="Proteomes" id="UP000586093">
    <property type="component" value="Unassembled WGS sequence"/>
</dbReference>
<organism evidence="9 10">
    <name type="scientific">Aquariibacter albus</name>
    <dbReference type="NCBI Taxonomy" id="2759899"/>
    <lineage>
        <taxon>Bacteria</taxon>
        <taxon>Pseudomonadati</taxon>
        <taxon>Pseudomonadota</taxon>
        <taxon>Betaproteobacteria</taxon>
        <taxon>Burkholderiales</taxon>
        <taxon>Sphaerotilaceae</taxon>
        <taxon>Aquariibacter</taxon>
    </lineage>
</organism>
<feature type="signal peptide" evidence="8">
    <location>
        <begin position="1"/>
        <end position="28"/>
    </location>
</feature>
<accession>A0A839HN19</accession>
<keyword evidence="3" id="KW-1134">Transmembrane beta strand</keyword>
<evidence type="ECO:0000256" key="4">
    <source>
        <dbReference type="ARBA" id="ARBA00022692"/>
    </source>
</evidence>
<evidence type="ECO:0000256" key="1">
    <source>
        <dbReference type="ARBA" id="ARBA00004571"/>
    </source>
</evidence>
<keyword evidence="7" id="KW-0998">Cell outer membrane</keyword>
<evidence type="ECO:0000256" key="3">
    <source>
        <dbReference type="ARBA" id="ARBA00022452"/>
    </source>
</evidence>
<dbReference type="SUPFAM" id="SSF56935">
    <property type="entry name" value="Porins"/>
    <property type="match status" value="1"/>
</dbReference>
<evidence type="ECO:0000256" key="6">
    <source>
        <dbReference type="ARBA" id="ARBA00023136"/>
    </source>
</evidence>
<dbReference type="PANTHER" id="PTHR35093">
    <property type="entry name" value="OUTER MEMBRANE PROTEIN NMB0088-RELATED"/>
    <property type="match status" value="1"/>
</dbReference>
<keyword evidence="4" id="KW-0812">Transmembrane</keyword>
<keyword evidence="6" id="KW-0472">Membrane</keyword>
<dbReference type="EMBL" id="JACIVI010000005">
    <property type="protein sequence ID" value="MBB1162832.1"/>
    <property type="molecule type" value="Genomic_DNA"/>
</dbReference>
<keyword evidence="5 8" id="KW-0732">Signal</keyword>
<evidence type="ECO:0000256" key="8">
    <source>
        <dbReference type="SAM" id="SignalP"/>
    </source>
</evidence>
<reference evidence="9 10" key="1">
    <citation type="submission" date="2020-08" db="EMBL/GenBank/DDBJ databases">
        <title>Aquariorum lacteus gen. nov., sp. nov., a new member of the family Comamonadaceae, isolated from freshwater aquarium.</title>
        <authorList>
            <person name="Chun S.-J."/>
        </authorList>
    </citation>
    <scope>NUCLEOTIDE SEQUENCE [LARGE SCALE GENOMIC DNA]</scope>
    <source>
        <strain evidence="9 10">SJAQ100</strain>
    </source>
</reference>
<dbReference type="InterPro" id="IPR005017">
    <property type="entry name" value="OMPP1/FadL/TodX"/>
</dbReference>
<comment type="similarity">
    <text evidence="2">Belongs to the OmpP1/FadL family.</text>
</comment>
<dbReference type="GO" id="GO:0009279">
    <property type="term" value="C:cell outer membrane"/>
    <property type="evidence" value="ECO:0007669"/>
    <property type="project" value="UniProtKB-SubCell"/>
</dbReference>
<dbReference type="Gene3D" id="2.40.160.60">
    <property type="entry name" value="Outer membrane protein transport protein (OMPP1/FadL/TodX)"/>
    <property type="match status" value="1"/>
</dbReference>
<evidence type="ECO:0000256" key="5">
    <source>
        <dbReference type="ARBA" id="ARBA00022729"/>
    </source>
</evidence>
<dbReference type="GO" id="GO:0015483">
    <property type="term" value="F:long-chain fatty acid transporting porin activity"/>
    <property type="evidence" value="ECO:0007669"/>
    <property type="project" value="TreeGrafter"/>
</dbReference>
<gene>
    <name evidence="9" type="ORF">H4F90_12675</name>
</gene>